<feature type="compositionally biased region" description="Basic residues" evidence="7">
    <location>
        <begin position="339"/>
        <end position="358"/>
    </location>
</feature>
<feature type="compositionally biased region" description="Basic and acidic residues" evidence="7">
    <location>
        <begin position="670"/>
        <end position="681"/>
    </location>
</feature>
<evidence type="ECO:0000313" key="9">
    <source>
        <dbReference type="EMBL" id="MQL81197.1"/>
    </source>
</evidence>
<dbReference type="CDD" id="cd15532">
    <property type="entry name" value="PHD2_CHD_II"/>
    <property type="match status" value="1"/>
</dbReference>
<protein>
    <recommendedName>
        <fullName evidence="8">PHD-type domain-containing protein</fullName>
    </recommendedName>
</protein>
<evidence type="ECO:0000256" key="2">
    <source>
        <dbReference type="ARBA" id="ARBA00022723"/>
    </source>
</evidence>
<name>A0A843UG54_COLES</name>
<keyword evidence="4" id="KW-0862">Zinc</keyword>
<feature type="compositionally biased region" description="Basic residues" evidence="7">
    <location>
        <begin position="712"/>
        <end position="721"/>
    </location>
</feature>
<dbReference type="InterPro" id="IPR042163">
    <property type="entry name" value="PHF12"/>
</dbReference>
<evidence type="ECO:0000256" key="1">
    <source>
        <dbReference type="ARBA" id="ARBA00004123"/>
    </source>
</evidence>
<evidence type="ECO:0000256" key="3">
    <source>
        <dbReference type="ARBA" id="ARBA00022771"/>
    </source>
</evidence>
<dbReference type="GO" id="GO:0006357">
    <property type="term" value="P:regulation of transcription by RNA polymerase II"/>
    <property type="evidence" value="ECO:0007669"/>
    <property type="project" value="TreeGrafter"/>
</dbReference>
<dbReference type="Proteomes" id="UP000652761">
    <property type="component" value="Unassembled WGS sequence"/>
</dbReference>
<feature type="region of interest" description="Disordered" evidence="7">
    <location>
        <begin position="650"/>
        <end position="681"/>
    </location>
</feature>
<evidence type="ECO:0000256" key="5">
    <source>
        <dbReference type="ARBA" id="ARBA00023242"/>
    </source>
</evidence>
<dbReference type="Gene3D" id="3.30.40.10">
    <property type="entry name" value="Zinc/RING finger domain, C3HC4 (zinc finger)"/>
    <property type="match status" value="1"/>
</dbReference>
<keyword evidence="3 6" id="KW-0863">Zinc-finger</keyword>
<sequence>MFRSLEAGKLSREEDNTTAEPVEVVSRFGMGTMPPSQEVQWDLEQAPPGGTFLVLNVGTNTVGLGSSCFFQTFPPVAIRTASPPKAGPFAASSLDADGSDQDAVEEIATAVAADGGGRGDSAHQGPALPKSPPRRGRRKGKDDDPGWVRDMDERGRSGSSACGKAAAKSKQLRQVGNPSEEASMGGDANASSSSEENPTGLIEVRQDYLPRCSDGGETDGGENGLISSVEEPPPYLVSLLHYFGWTVTIDGADGAAYTSPKGVIYHSLPKVFETFLHDSSKGEEEERSLAEPLDGGGLHDSSKGEEKESSFAQPLVGGGMGAPDLNQPTGLSTRDVAKGRLKKRQDRKKKRQGRKKKTDARVAIAAPVIPQLQPLATVVEVSEKDGKRPPVLPKETVSPSKEVNQMAITRRVTRRSSSKNESLNVQLPGPRRSARLSGKHTFYGSDSDPEDDVSLYSPETDEEMLSSLNSGEAKEVCVVKSEGCREQEVPGSEDPDCCTEIIIEGNQSGSYTMHQENAALEIRRSGHGSEEQFRITMEINLERKCESNLADLSDIQNTNVVKSSDGELSMSTPEMLNIAHEEPNSCKYHLMIRETEKFDNNSMVPAINAQNNSTEVKRYMDLNMKDVTEDVETGIEMGVDARFSTSSTHAVNSLASENDEEPRASAVEVENTKGGKCVPDDVSAKDLAEHVTCDTLKAQAEPKSKNPEKTATKKKGSKKSLRQGDNLKVQVPLTSTPLKPASKRKSAYAGCSNEKRKKGRPRHALAVQENVKDDQQKEIPLQKKVTALSWLIDAGILSEGEVLVHKVKNDRTNHLTGLATRNGIVCLCCNKTMSLSEFEIHAGRDLCQPWYNICLESGKSLMQCQMEAWKKEKNMRQVGFQTVGADGLDPSDDTCGVCADGGNLICCDGCPSTFHQDCIMLNDFPEGRWHCPYCVCTFCLAIEDGSDKLSQMTLFTCQQCYRKYHWECTSESCQPENFAESLLFCGKNCREVDAGLFRLLGVVNKIEEGFSWTLLKRLDEHEELNSDSQLLFMMECNRKLSMALSVLNECFMPVVDNKTGVELISHAVYNCGSNFRRLNYAGFYGAILEKDEEIISVASLRFHGRDLAEMPFMGTRSPHHRQNMCHRLLKAIEDLLSSLHVKKLIVPATPELLETWMTSFAFQPLEQSNEDEIRSFSLLVLPRTSLLQKSISPKGEEYDLAGATAGEVAPGAQDVRSDVGKQTNSGSTVVGDHGPSPRRNLETDEDTDKHAAPVQSQTEVKTCHPAGDARGAALRPGSSTGPVPETPHPA</sequence>
<dbReference type="SUPFAM" id="SSF57903">
    <property type="entry name" value="FYVE/PHD zinc finger"/>
    <property type="match status" value="1"/>
</dbReference>
<evidence type="ECO:0000313" key="10">
    <source>
        <dbReference type="Proteomes" id="UP000652761"/>
    </source>
</evidence>
<keyword evidence="5" id="KW-0539">Nucleus</keyword>
<gene>
    <name evidence="9" type="ORF">Taro_013655</name>
</gene>
<feature type="region of interest" description="Disordered" evidence="7">
    <location>
        <begin position="698"/>
        <end position="762"/>
    </location>
</feature>
<feature type="region of interest" description="Disordered" evidence="7">
    <location>
        <begin position="1"/>
        <end position="21"/>
    </location>
</feature>
<comment type="caution">
    <text evidence="9">The sequence shown here is derived from an EMBL/GenBank/DDBJ whole genome shotgun (WGS) entry which is preliminary data.</text>
</comment>
<keyword evidence="2" id="KW-0479">Metal-binding</keyword>
<reference evidence="9" key="1">
    <citation type="submission" date="2017-07" db="EMBL/GenBank/DDBJ databases">
        <title>Taro Niue Genome Assembly and Annotation.</title>
        <authorList>
            <person name="Atibalentja N."/>
            <person name="Keating K."/>
            <person name="Fields C.J."/>
        </authorList>
    </citation>
    <scope>NUCLEOTIDE SEQUENCE</scope>
    <source>
        <strain evidence="9">Niue_2</strain>
        <tissue evidence="9">Leaf</tissue>
    </source>
</reference>
<dbReference type="Pfam" id="PF23209">
    <property type="entry name" value="IDM1_C"/>
    <property type="match status" value="1"/>
</dbReference>
<organism evidence="9 10">
    <name type="scientific">Colocasia esculenta</name>
    <name type="common">Wild taro</name>
    <name type="synonym">Arum esculentum</name>
    <dbReference type="NCBI Taxonomy" id="4460"/>
    <lineage>
        <taxon>Eukaryota</taxon>
        <taxon>Viridiplantae</taxon>
        <taxon>Streptophyta</taxon>
        <taxon>Embryophyta</taxon>
        <taxon>Tracheophyta</taxon>
        <taxon>Spermatophyta</taxon>
        <taxon>Magnoliopsida</taxon>
        <taxon>Liliopsida</taxon>
        <taxon>Araceae</taxon>
        <taxon>Aroideae</taxon>
        <taxon>Colocasieae</taxon>
        <taxon>Colocasia</taxon>
    </lineage>
</organism>
<feature type="compositionally biased region" description="Basic and acidic residues" evidence="7">
    <location>
        <begin position="140"/>
        <end position="156"/>
    </location>
</feature>
<feature type="compositionally biased region" description="Basic and acidic residues" evidence="7">
    <location>
        <begin position="279"/>
        <end position="289"/>
    </location>
</feature>
<feature type="compositionally biased region" description="Basic and acidic residues" evidence="7">
    <location>
        <begin position="1239"/>
        <end position="1251"/>
    </location>
</feature>
<dbReference type="InterPro" id="IPR011011">
    <property type="entry name" value="Znf_FYVE_PHD"/>
</dbReference>
<evidence type="ECO:0000259" key="8">
    <source>
        <dbReference type="PROSITE" id="PS50016"/>
    </source>
</evidence>
<dbReference type="PANTHER" id="PTHR46309:SF1">
    <property type="entry name" value="PHD FINGER PROTEIN 12"/>
    <property type="match status" value="1"/>
</dbReference>
<dbReference type="SUPFAM" id="SSF55729">
    <property type="entry name" value="Acyl-CoA N-acyltransferases (Nat)"/>
    <property type="match status" value="1"/>
</dbReference>
<feature type="domain" description="PHD-type" evidence="8">
    <location>
        <begin position="892"/>
        <end position="937"/>
    </location>
</feature>
<feature type="region of interest" description="Disordered" evidence="7">
    <location>
        <begin position="279"/>
        <end position="361"/>
    </location>
</feature>
<dbReference type="InterPro" id="IPR019787">
    <property type="entry name" value="Znf_PHD-finger"/>
</dbReference>
<dbReference type="GO" id="GO:0008270">
    <property type="term" value="F:zinc ion binding"/>
    <property type="evidence" value="ECO:0007669"/>
    <property type="project" value="UniProtKB-KW"/>
</dbReference>
<feature type="region of interest" description="Disordered" evidence="7">
    <location>
        <begin position="1209"/>
        <end position="1290"/>
    </location>
</feature>
<dbReference type="EMBL" id="NMUH01000554">
    <property type="protein sequence ID" value="MQL81197.1"/>
    <property type="molecule type" value="Genomic_DNA"/>
</dbReference>
<keyword evidence="10" id="KW-1185">Reference proteome</keyword>
<dbReference type="Pfam" id="PF16135">
    <property type="entry name" value="TDBD"/>
    <property type="match status" value="1"/>
</dbReference>
<accession>A0A843UG54</accession>
<dbReference type="Pfam" id="PF00628">
    <property type="entry name" value="PHD"/>
    <property type="match status" value="1"/>
</dbReference>
<feature type="compositionally biased region" description="Polar residues" evidence="7">
    <location>
        <begin position="397"/>
        <end position="407"/>
    </location>
</feature>
<dbReference type="GO" id="GO:0003714">
    <property type="term" value="F:transcription corepressor activity"/>
    <property type="evidence" value="ECO:0007669"/>
    <property type="project" value="InterPro"/>
</dbReference>
<feature type="compositionally biased region" description="Basic and acidic residues" evidence="7">
    <location>
        <begin position="300"/>
        <end position="309"/>
    </location>
</feature>
<evidence type="ECO:0000256" key="4">
    <source>
        <dbReference type="ARBA" id="ARBA00022833"/>
    </source>
</evidence>
<dbReference type="InterPro" id="IPR032308">
    <property type="entry name" value="TDBD"/>
</dbReference>
<dbReference type="PANTHER" id="PTHR46309">
    <property type="entry name" value="PHD FINGER PROTEIN 12"/>
    <property type="match status" value="1"/>
</dbReference>
<comment type="subcellular location">
    <subcellularLocation>
        <location evidence="1">Nucleus</location>
    </subcellularLocation>
</comment>
<dbReference type="SMART" id="SM00249">
    <property type="entry name" value="PHD"/>
    <property type="match status" value="2"/>
</dbReference>
<feature type="region of interest" description="Disordered" evidence="7">
    <location>
        <begin position="381"/>
        <end position="456"/>
    </location>
</feature>
<feature type="region of interest" description="Disordered" evidence="7">
    <location>
        <begin position="113"/>
        <end position="198"/>
    </location>
</feature>
<dbReference type="InterPro" id="IPR013083">
    <property type="entry name" value="Znf_RING/FYVE/PHD"/>
</dbReference>
<feature type="compositionally biased region" description="Low complexity" evidence="7">
    <location>
        <begin position="157"/>
        <end position="169"/>
    </location>
</feature>
<feature type="region of interest" description="Disordered" evidence="7">
    <location>
        <begin position="210"/>
        <end position="229"/>
    </location>
</feature>
<dbReference type="InterPro" id="IPR056511">
    <property type="entry name" value="IDM1_C"/>
</dbReference>
<evidence type="ECO:0000256" key="7">
    <source>
        <dbReference type="SAM" id="MobiDB-lite"/>
    </source>
</evidence>
<evidence type="ECO:0000256" key="6">
    <source>
        <dbReference type="PROSITE-ProRule" id="PRU00146"/>
    </source>
</evidence>
<dbReference type="InterPro" id="IPR001965">
    <property type="entry name" value="Znf_PHD"/>
</dbReference>
<dbReference type="GO" id="GO:0005634">
    <property type="term" value="C:nucleus"/>
    <property type="evidence" value="ECO:0007669"/>
    <property type="project" value="UniProtKB-SubCell"/>
</dbReference>
<dbReference type="PROSITE" id="PS50016">
    <property type="entry name" value="ZF_PHD_2"/>
    <property type="match status" value="1"/>
</dbReference>
<dbReference type="OrthoDB" id="429143at2759"/>
<dbReference type="InterPro" id="IPR016181">
    <property type="entry name" value="Acyl_CoA_acyltransferase"/>
</dbReference>
<feature type="compositionally biased region" description="Acidic residues" evidence="7">
    <location>
        <begin position="447"/>
        <end position="456"/>
    </location>
</feature>
<proteinExistence type="predicted"/>
<feature type="compositionally biased region" description="Basic and acidic residues" evidence="7">
    <location>
        <begin position="700"/>
        <end position="711"/>
    </location>
</feature>